<evidence type="ECO:0000313" key="9">
    <source>
        <dbReference type="Proteomes" id="UP000437575"/>
    </source>
</evidence>
<dbReference type="InterPro" id="IPR020846">
    <property type="entry name" value="MFS_dom"/>
</dbReference>
<dbReference type="EMBL" id="WKKZ01001492">
    <property type="protein sequence ID" value="MSE06903.1"/>
    <property type="molecule type" value="Genomic_DNA"/>
</dbReference>
<accession>A0A6A8LUP9</accession>
<feature type="non-terminal residue" evidence="8">
    <location>
        <position position="1"/>
    </location>
</feature>
<keyword evidence="5 6" id="KW-0472">Membrane</keyword>
<evidence type="ECO:0000256" key="4">
    <source>
        <dbReference type="ARBA" id="ARBA00022989"/>
    </source>
</evidence>
<protein>
    <submittedName>
        <fullName evidence="8">MFS transporter</fullName>
    </submittedName>
</protein>
<dbReference type="SUPFAM" id="SSF103473">
    <property type="entry name" value="MFS general substrate transporter"/>
    <property type="match status" value="1"/>
</dbReference>
<evidence type="ECO:0000259" key="7">
    <source>
        <dbReference type="PROSITE" id="PS50850"/>
    </source>
</evidence>
<feature type="non-terminal residue" evidence="8">
    <location>
        <position position="82"/>
    </location>
</feature>
<keyword evidence="4 6" id="KW-1133">Transmembrane helix</keyword>
<dbReference type="PROSITE" id="PS50850">
    <property type="entry name" value="MFS"/>
    <property type="match status" value="1"/>
</dbReference>
<evidence type="ECO:0000313" key="8">
    <source>
        <dbReference type="EMBL" id="MSE06903.1"/>
    </source>
</evidence>
<evidence type="ECO:0000256" key="2">
    <source>
        <dbReference type="ARBA" id="ARBA00022448"/>
    </source>
</evidence>
<sequence length="82" mass="9353">FCAMIGLIGVPVTNVVSAFVIPLGSWGWRLVFVWGAAGLIYFFFIRRLEESPRWHENRGAYDQANAIMNRLEARIEKEKGPL</sequence>
<proteinExistence type="predicted"/>
<evidence type="ECO:0000256" key="6">
    <source>
        <dbReference type="SAM" id="Phobius"/>
    </source>
</evidence>
<evidence type="ECO:0000256" key="5">
    <source>
        <dbReference type="ARBA" id="ARBA00023136"/>
    </source>
</evidence>
<evidence type="ECO:0000256" key="1">
    <source>
        <dbReference type="ARBA" id="ARBA00004651"/>
    </source>
</evidence>
<comment type="subcellular location">
    <subcellularLocation>
        <location evidence="1">Cell membrane</location>
        <topology evidence="1">Multi-pass membrane protein</topology>
    </subcellularLocation>
</comment>
<dbReference type="GO" id="GO:0022857">
    <property type="term" value="F:transmembrane transporter activity"/>
    <property type="evidence" value="ECO:0007669"/>
    <property type="project" value="InterPro"/>
</dbReference>
<comment type="caution">
    <text evidence="8">The sequence shown here is derived from an EMBL/GenBank/DDBJ whole genome shotgun (WGS) entry which is preliminary data.</text>
</comment>
<organism evidence="8 9">
    <name type="scientific">Ligilactobacillus salivarius</name>
    <dbReference type="NCBI Taxonomy" id="1624"/>
    <lineage>
        <taxon>Bacteria</taxon>
        <taxon>Bacillati</taxon>
        <taxon>Bacillota</taxon>
        <taxon>Bacilli</taxon>
        <taxon>Lactobacillales</taxon>
        <taxon>Lactobacillaceae</taxon>
        <taxon>Ligilactobacillus</taxon>
    </lineage>
</organism>
<dbReference type="GO" id="GO:0005886">
    <property type="term" value="C:plasma membrane"/>
    <property type="evidence" value="ECO:0007669"/>
    <property type="project" value="UniProtKB-SubCell"/>
</dbReference>
<reference evidence="8 9" key="1">
    <citation type="submission" date="2019-11" db="EMBL/GenBank/DDBJ databases">
        <title>Draft Genome Sequence of Plant Growth-Promoting Rhizosphere-Associated Bacteria.</title>
        <authorList>
            <person name="Vasilyev I.Y."/>
            <person name="Radchenko V."/>
            <person name="Ilnitskaya E.V."/>
        </authorList>
    </citation>
    <scope>NUCLEOTIDE SEQUENCE [LARGE SCALE GENOMIC DNA]</scope>
    <source>
        <strain evidence="8 9">VRA_1sq_f</strain>
    </source>
</reference>
<feature type="transmembrane region" description="Helical" evidence="6">
    <location>
        <begin position="28"/>
        <end position="45"/>
    </location>
</feature>
<name>A0A6A8LUP9_9LACO</name>
<dbReference type="InterPro" id="IPR036259">
    <property type="entry name" value="MFS_trans_sf"/>
</dbReference>
<gene>
    <name evidence="8" type="ORF">GKC34_14605</name>
</gene>
<feature type="domain" description="Major facilitator superfamily (MFS) profile" evidence="7">
    <location>
        <begin position="1"/>
        <end position="82"/>
    </location>
</feature>
<keyword evidence="2" id="KW-0813">Transport</keyword>
<dbReference type="Gene3D" id="1.20.1250.20">
    <property type="entry name" value="MFS general substrate transporter like domains"/>
    <property type="match status" value="1"/>
</dbReference>
<dbReference type="AlphaFoldDB" id="A0A6A8LUP9"/>
<evidence type="ECO:0000256" key="3">
    <source>
        <dbReference type="ARBA" id="ARBA00022692"/>
    </source>
</evidence>
<dbReference type="Proteomes" id="UP000437575">
    <property type="component" value="Unassembled WGS sequence"/>
</dbReference>
<keyword evidence="3 6" id="KW-0812">Transmembrane</keyword>